<sequence>MQEKFVYVFSGEFENIGAACLYSQSQWEPEPDESVSDEEYAAWEDRNPSHKLLKNIDSYLDEDFIETVDLDFQYLSSIGVAASDIAHIKENIGGANVLVLVYEQALGGFPLKETPVSNSSLTYCGQFKFHFKL</sequence>
<evidence type="ECO:0000313" key="2">
    <source>
        <dbReference type="Proteomes" id="UP000325606"/>
    </source>
</evidence>
<evidence type="ECO:0000313" key="1">
    <source>
        <dbReference type="EMBL" id="QEW08385.1"/>
    </source>
</evidence>
<dbReference type="Proteomes" id="UP000325606">
    <property type="component" value="Chromosome"/>
</dbReference>
<keyword evidence="2" id="KW-1185">Reference proteome</keyword>
<dbReference type="RefSeq" id="WP_151058747.1">
    <property type="nucleotide sequence ID" value="NZ_CP044222.1"/>
</dbReference>
<proteinExistence type="predicted"/>
<organism evidence="1 2">
    <name type="scientific">Nitrincola iocasae</name>
    <dbReference type="NCBI Taxonomy" id="2614693"/>
    <lineage>
        <taxon>Bacteria</taxon>
        <taxon>Pseudomonadati</taxon>
        <taxon>Pseudomonadota</taxon>
        <taxon>Gammaproteobacteria</taxon>
        <taxon>Oceanospirillales</taxon>
        <taxon>Oceanospirillaceae</taxon>
        <taxon>Nitrincola</taxon>
    </lineage>
</organism>
<gene>
    <name evidence="1" type="ORF">F5I99_18900</name>
</gene>
<reference evidence="1 2" key="1">
    <citation type="submission" date="2019-09" db="EMBL/GenBank/DDBJ databases">
        <title>Nitrincola iocasae sp. nov., a bacterium isolated from the sediment collected at a cold seep field in South China Sea.</title>
        <authorList>
            <person name="Zhang H."/>
            <person name="Wang H."/>
            <person name="Li C."/>
        </authorList>
    </citation>
    <scope>NUCLEOTIDE SEQUENCE [LARGE SCALE GENOMIC DNA]</scope>
    <source>
        <strain evidence="1 2">KXZD1103</strain>
    </source>
</reference>
<dbReference type="KEGG" id="nik:F5I99_18900"/>
<protein>
    <submittedName>
        <fullName evidence="1">Uncharacterized protein</fullName>
    </submittedName>
</protein>
<dbReference type="EMBL" id="CP044222">
    <property type="protein sequence ID" value="QEW08385.1"/>
    <property type="molecule type" value="Genomic_DNA"/>
</dbReference>
<dbReference type="AlphaFoldDB" id="A0A5J6LIJ0"/>
<accession>A0A5J6LIJ0</accession>
<name>A0A5J6LIJ0_9GAMM</name>